<dbReference type="PROSITE" id="PS51318">
    <property type="entry name" value="TAT"/>
    <property type="match status" value="1"/>
</dbReference>
<dbReference type="InterPro" id="IPR050312">
    <property type="entry name" value="IolE/XylAMocC-like"/>
</dbReference>
<dbReference type="OrthoDB" id="9798407at2"/>
<keyword evidence="2" id="KW-0732">Signal</keyword>
<feature type="region of interest" description="Disordered" evidence="1">
    <location>
        <begin position="27"/>
        <end position="48"/>
    </location>
</feature>
<name>A0A512B665_9BACT</name>
<feature type="compositionally biased region" description="Low complexity" evidence="1">
    <location>
        <begin position="34"/>
        <end position="48"/>
    </location>
</feature>
<proteinExistence type="predicted"/>
<dbReference type="PANTHER" id="PTHR12110:SF41">
    <property type="entry name" value="INOSOSE DEHYDRATASE"/>
    <property type="match status" value="1"/>
</dbReference>
<feature type="chain" id="PRO_5021838486" evidence="2">
    <location>
        <begin position="26"/>
        <end position="321"/>
    </location>
</feature>
<evidence type="ECO:0000256" key="1">
    <source>
        <dbReference type="SAM" id="MobiDB-lite"/>
    </source>
</evidence>
<keyword evidence="5" id="KW-1185">Reference proteome</keyword>
<dbReference type="SUPFAM" id="SSF51658">
    <property type="entry name" value="Xylose isomerase-like"/>
    <property type="match status" value="1"/>
</dbReference>
<organism evidence="4 5">
    <name type="scientific">Adhaeribacter aerolatus</name>
    <dbReference type="NCBI Taxonomy" id="670289"/>
    <lineage>
        <taxon>Bacteria</taxon>
        <taxon>Pseudomonadati</taxon>
        <taxon>Bacteroidota</taxon>
        <taxon>Cytophagia</taxon>
        <taxon>Cytophagales</taxon>
        <taxon>Hymenobacteraceae</taxon>
        <taxon>Adhaeribacter</taxon>
    </lineage>
</organism>
<dbReference type="InterPro" id="IPR036237">
    <property type="entry name" value="Xyl_isomerase-like_sf"/>
</dbReference>
<dbReference type="InterPro" id="IPR013022">
    <property type="entry name" value="Xyl_isomerase-like_TIM-brl"/>
</dbReference>
<reference evidence="4 5" key="1">
    <citation type="submission" date="2019-07" db="EMBL/GenBank/DDBJ databases">
        <title>Whole genome shotgun sequence of Adhaeribacter aerolatus NBRC 106133.</title>
        <authorList>
            <person name="Hosoyama A."/>
            <person name="Uohara A."/>
            <person name="Ohji S."/>
            <person name="Ichikawa N."/>
        </authorList>
    </citation>
    <scope>NUCLEOTIDE SEQUENCE [LARGE SCALE GENOMIC DNA]</scope>
    <source>
        <strain evidence="4 5">NBRC 106133</strain>
    </source>
</reference>
<comment type="caution">
    <text evidence="4">The sequence shown here is derived from an EMBL/GenBank/DDBJ whole genome shotgun (WGS) entry which is preliminary data.</text>
</comment>
<dbReference type="Proteomes" id="UP000321532">
    <property type="component" value="Unassembled WGS sequence"/>
</dbReference>
<dbReference type="InterPro" id="IPR006311">
    <property type="entry name" value="TAT_signal"/>
</dbReference>
<sequence>MKNRRNFLKHAGALALGALILPACNTQTGNTQEGSESGTAGDSTSTGSGNAAAGNLGAIGLQLYSVKDVLEKDLKGTLQQLADIGYTEAESYPGEKGHYYGMEAKAFGDMLRDMGITLVSSHVGSGNKDSKPGAWQQANLMANFPELAAKAAETGQKYITCSSLDGSLRKTTDDLKRTADLFNKSGETAKKAGLQFAYHNHAFEFEKIGDVMVYDYLLENTDPELVKYELDLFWVVNGGHDPLAYFSKYPNRFPLCHVKDMDKQDKTKNTEIGSGSINYPQILKAAKDAGMKHYLVEQESFTRPSIESMRMNYNYLAGLTV</sequence>
<feature type="domain" description="Xylose isomerase-like TIM barrel" evidence="3">
    <location>
        <begin position="79"/>
        <end position="303"/>
    </location>
</feature>
<accession>A0A512B665</accession>
<protein>
    <submittedName>
        <fullName evidence="4">Sugar phosphate isomerase</fullName>
    </submittedName>
</protein>
<dbReference type="AlphaFoldDB" id="A0A512B665"/>
<dbReference type="GO" id="GO:0016853">
    <property type="term" value="F:isomerase activity"/>
    <property type="evidence" value="ECO:0007669"/>
    <property type="project" value="UniProtKB-KW"/>
</dbReference>
<dbReference type="Pfam" id="PF01261">
    <property type="entry name" value="AP_endonuc_2"/>
    <property type="match status" value="1"/>
</dbReference>
<feature type="signal peptide" evidence="2">
    <location>
        <begin position="1"/>
        <end position="25"/>
    </location>
</feature>
<evidence type="ECO:0000313" key="5">
    <source>
        <dbReference type="Proteomes" id="UP000321532"/>
    </source>
</evidence>
<keyword evidence="4" id="KW-0413">Isomerase</keyword>
<evidence type="ECO:0000259" key="3">
    <source>
        <dbReference type="Pfam" id="PF01261"/>
    </source>
</evidence>
<evidence type="ECO:0000256" key="2">
    <source>
        <dbReference type="SAM" id="SignalP"/>
    </source>
</evidence>
<dbReference type="Gene3D" id="3.20.20.150">
    <property type="entry name" value="Divalent-metal-dependent TIM barrel enzymes"/>
    <property type="match status" value="1"/>
</dbReference>
<dbReference type="PANTHER" id="PTHR12110">
    <property type="entry name" value="HYDROXYPYRUVATE ISOMERASE"/>
    <property type="match status" value="1"/>
</dbReference>
<evidence type="ECO:0000313" key="4">
    <source>
        <dbReference type="EMBL" id="GEO07450.1"/>
    </source>
</evidence>
<dbReference type="RefSeq" id="WP_146905670.1">
    <property type="nucleotide sequence ID" value="NZ_BJYS01000064.1"/>
</dbReference>
<dbReference type="EMBL" id="BJYS01000064">
    <property type="protein sequence ID" value="GEO07450.1"/>
    <property type="molecule type" value="Genomic_DNA"/>
</dbReference>
<gene>
    <name evidence="4" type="ORF">AAE02nite_51140</name>
</gene>